<dbReference type="InterPro" id="IPR050706">
    <property type="entry name" value="Cyclic-di-GMP_PDE-like"/>
</dbReference>
<keyword evidence="4" id="KW-0378">Hydrolase</keyword>
<dbReference type="SMART" id="SM00267">
    <property type="entry name" value="GGDEF"/>
    <property type="match status" value="1"/>
</dbReference>
<dbReference type="RefSeq" id="WP_087211306.1">
    <property type="nucleotide sequence ID" value="NZ_CP021431.1"/>
</dbReference>
<feature type="domain" description="EAL" evidence="2">
    <location>
        <begin position="291"/>
        <end position="545"/>
    </location>
</feature>
<organism evidence="4 5">
    <name type="scientific">Yoonia vestfoldensis</name>
    <dbReference type="NCBI Taxonomy" id="245188"/>
    <lineage>
        <taxon>Bacteria</taxon>
        <taxon>Pseudomonadati</taxon>
        <taxon>Pseudomonadota</taxon>
        <taxon>Alphaproteobacteria</taxon>
        <taxon>Rhodobacterales</taxon>
        <taxon>Paracoccaceae</taxon>
        <taxon>Yoonia</taxon>
    </lineage>
</organism>
<dbReference type="EC" id="3.1.4.52" evidence="4"/>
<dbReference type="PROSITE" id="PS50887">
    <property type="entry name" value="GGDEF"/>
    <property type="match status" value="1"/>
</dbReference>
<evidence type="ECO:0000313" key="5">
    <source>
        <dbReference type="Proteomes" id="UP000195273"/>
    </source>
</evidence>
<dbReference type="KEGG" id="lvs:LOKVESSMR4R_03494"/>
<dbReference type="Pfam" id="PF00563">
    <property type="entry name" value="EAL"/>
    <property type="match status" value="1"/>
</dbReference>
<keyword evidence="1" id="KW-0812">Transmembrane</keyword>
<feature type="transmembrane region" description="Helical" evidence="1">
    <location>
        <begin position="24"/>
        <end position="44"/>
    </location>
</feature>
<dbReference type="Pfam" id="PF00990">
    <property type="entry name" value="GGDEF"/>
    <property type="match status" value="1"/>
</dbReference>
<evidence type="ECO:0000256" key="1">
    <source>
        <dbReference type="SAM" id="Phobius"/>
    </source>
</evidence>
<evidence type="ECO:0000259" key="3">
    <source>
        <dbReference type="PROSITE" id="PS50887"/>
    </source>
</evidence>
<reference evidence="4 5" key="1">
    <citation type="submission" date="2017-05" db="EMBL/GenBank/DDBJ databases">
        <title>Genome Sequence of Loktanella vestfoldensis Strain SMR4r Isolated from a Culture of the Diatom Skeletonema marinoi.</title>
        <authorList>
            <person name="Topel M."/>
            <person name="Pinder M.I.M."/>
            <person name="Johansson O.N."/>
            <person name="Kourtchenko O."/>
            <person name="Godhe A."/>
            <person name="Clarke A.K."/>
        </authorList>
    </citation>
    <scope>NUCLEOTIDE SEQUENCE [LARGE SCALE GENOMIC DNA]</scope>
    <source>
        <strain evidence="4 5">SMR4r</strain>
    </source>
</reference>
<dbReference type="Gene3D" id="3.20.20.450">
    <property type="entry name" value="EAL domain"/>
    <property type="match status" value="1"/>
</dbReference>
<dbReference type="InterPro" id="IPR035919">
    <property type="entry name" value="EAL_sf"/>
</dbReference>
<feature type="domain" description="GGDEF" evidence="3">
    <location>
        <begin position="154"/>
        <end position="282"/>
    </location>
</feature>
<keyword evidence="1" id="KW-0472">Membrane</keyword>
<dbReference type="Gene3D" id="3.30.70.270">
    <property type="match status" value="1"/>
</dbReference>
<dbReference type="AlphaFoldDB" id="A0A1Y0EGK4"/>
<gene>
    <name evidence="4" type="primary">gmr</name>
    <name evidence="4" type="ORF">LOKVESSMR4R_03494</name>
</gene>
<evidence type="ECO:0000259" key="2">
    <source>
        <dbReference type="PROSITE" id="PS50883"/>
    </source>
</evidence>
<dbReference type="EMBL" id="CP021431">
    <property type="protein sequence ID" value="ARU02763.1"/>
    <property type="molecule type" value="Genomic_DNA"/>
</dbReference>
<feature type="transmembrane region" description="Helical" evidence="1">
    <location>
        <begin position="70"/>
        <end position="90"/>
    </location>
</feature>
<evidence type="ECO:0000313" key="4">
    <source>
        <dbReference type="EMBL" id="ARU02763.1"/>
    </source>
</evidence>
<protein>
    <submittedName>
        <fullName evidence="4">Cyclic di-GMP phosphodiesterase Gmr</fullName>
        <ecNumber evidence="4">3.1.4.52</ecNumber>
    </submittedName>
</protein>
<keyword evidence="5" id="KW-1185">Reference proteome</keyword>
<dbReference type="OrthoDB" id="9814202at2"/>
<dbReference type="InterPro" id="IPR000160">
    <property type="entry name" value="GGDEF_dom"/>
</dbReference>
<dbReference type="GO" id="GO:0071111">
    <property type="term" value="F:cyclic-guanylate-specific phosphodiesterase activity"/>
    <property type="evidence" value="ECO:0007669"/>
    <property type="project" value="UniProtKB-EC"/>
</dbReference>
<dbReference type="NCBIfam" id="TIGR00254">
    <property type="entry name" value="GGDEF"/>
    <property type="match status" value="1"/>
</dbReference>
<dbReference type="PANTHER" id="PTHR33121">
    <property type="entry name" value="CYCLIC DI-GMP PHOSPHODIESTERASE PDEF"/>
    <property type="match status" value="1"/>
</dbReference>
<dbReference type="Proteomes" id="UP000195273">
    <property type="component" value="Chromosome"/>
</dbReference>
<dbReference type="PANTHER" id="PTHR33121:SF70">
    <property type="entry name" value="SIGNALING PROTEIN YKOW"/>
    <property type="match status" value="1"/>
</dbReference>
<dbReference type="InterPro" id="IPR001633">
    <property type="entry name" value="EAL_dom"/>
</dbReference>
<dbReference type="CDD" id="cd01949">
    <property type="entry name" value="GGDEF"/>
    <property type="match status" value="1"/>
</dbReference>
<dbReference type="PROSITE" id="PS50883">
    <property type="entry name" value="EAL"/>
    <property type="match status" value="1"/>
</dbReference>
<keyword evidence="1" id="KW-1133">Transmembrane helix</keyword>
<proteinExistence type="predicted"/>
<name>A0A1Y0EGK4_9RHOB</name>
<dbReference type="InterPro" id="IPR043128">
    <property type="entry name" value="Rev_trsase/Diguanyl_cyclase"/>
</dbReference>
<dbReference type="SMART" id="SM00052">
    <property type="entry name" value="EAL"/>
    <property type="match status" value="1"/>
</dbReference>
<dbReference type="SUPFAM" id="SSF141868">
    <property type="entry name" value="EAL domain-like"/>
    <property type="match status" value="1"/>
</dbReference>
<accession>A0A1Y0EGK4</accession>
<dbReference type="SUPFAM" id="SSF55073">
    <property type="entry name" value="Nucleotide cyclase"/>
    <property type="match status" value="1"/>
</dbReference>
<dbReference type="InterPro" id="IPR029787">
    <property type="entry name" value="Nucleotide_cyclase"/>
</dbReference>
<sequence>MLLIKYLSDRLTGHLAQISPEQLWLRYILGLTIALALLATMHGVNQQIIAHSAPINAAAELEKLQRHQRVVLGAAMLVLLAEALVIFYPAHRAVQTQIRALRDQSKRLLSSKVALKQTNARLLYLANHDSLTGLPNRSHLITTLTDRMTSTPATPQTFLFIGLDGFKSINDSAGHERGDDLLIAVGKALRACVDDDQIVARIGGDEFALMTDEPPALMLRRVMAALSDPWDVRGRRLKVRASIGFLVIDPDRTEPLCVLADAAMALQVAKNEGGNRAQEFTPALREAAGHLLELQMQVPDAIRNGELEPWFQPQIRLIDGALHGVEVLARWRHPTRGLMTPDRFLPAVERAGMSVEMDLAIWKAAMVQAVKWQTMNIWDPVLSLNAAPTTIADPYLVERFLLVLRNSGLRPEQVIVEVLENTLLNGAGDMAAINIDSLSECGIALELDDFGTGYASLCHLTQLPLSGIKLDKSLVAPLPDHGADSIVRAILALSAELGLHVVAEGIEESHQAQHLLDRGCTIGQGYGFARPMPAREFEMWLSLHAAHPVTISQDRLVLINEA</sequence>
<dbReference type="CDD" id="cd01948">
    <property type="entry name" value="EAL"/>
    <property type="match status" value="1"/>
</dbReference>